<dbReference type="SUPFAM" id="SSF55874">
    <property type="entry name" value="ATPase domain of HSP90 chaperone/DNA topoisomerase II/histidine kinase"/>
    <property type="match status" value="1"/>
</dbReference>
<dbReference type="SMART" id="SM00387">
    <property type="entry name" value="HATPase_c"/>
    <property type="match status" value="1"/>
</dbReference>
<reference evidence="6" key="1">
    <citation type="journal article" date="2019" name="Int. J. Syst. Evol. Microbiol.">
        <title>The Global Catalogue of Microorganisms (GCM) 10K type strain sequencing project: providing services to taxonomists for standard genome sequencing and annotation.</title>
        <authorList>
            <consortium name="The Broad Institute Genomics Platform"/>
            <consortium name="The Broad Institute Genome Sequencing Center for Infectious Disease"/>
            <person name="Wu L."/>
            <person name="Ma J."/>
        </authorList>
    </citation>
    <scope>NUCLEOTIDE SEQUENCE [LARGE SCALE GENOMIC DNA]</scope>
    <source>
        <strain evidence="6">JCM 17919</strain>
    </source>
</reference>
<dbReference type="Gene3D" id="1.10.287.130">
    <property type="match status" value="1"/>
</dbReference>
<dbReference type="PANTHER" id="PTHR43547">
    <property type="entry name" value="TWO-COMPONENT HISTIDINE KINASE"/>
    <property type="match status" value="1"/>
</dbReference>
<dbReference type="InterPro" id="IPR036890">
    <property type="entry name" value="HATPase_C_sf"/>
</dbReference>
<feature type="chain" id="PRO_5045714293" description="Histidine kinase domain-containing protein" evidence="3">
    <location>
        <begin position="24"/>
        <end position="973"/>
    </location>
</feature>
<dbReference type="Gene3D" id="3.30.565.10">
    <property type="entry name" value="Histidine kinase-like ATPase, C-terminal domain"/>
    <property type="match status" value="1"/>
</dbReference>
<dbReference type="SUPFAM" id="SSF50998">
    <property type="entry name" value="Quinoprotein alcohol dehydrogenase-like"/>
    <property type="match status" value="1"/>
</dbReference>
<dbReference type="PANTHER" id="PTHR43547:SF2">
    <property type="entry name" value="HYBRID SIGNAL TRANSDUCTION HISTIDINE KINASE C"/>
    <property type="match status" value="1"/>
</dbReference>
<feature type="transmembrane region" description="Helical" evidence="2">
    <location>
        <begin position="707"/>
        <end position="730"/>
    </location>
</feature>
<keyword evidence="2" id="KW-0472">Membrane</keyword>
<dbReference type="InterPro" id="IPR015943">
    <property type="entry name" value="WD40/YVTN_repeat-like_dom_sf"/>
</dbReference>
<dbReference type="InterPro" id="IPR011047">
    <property type="entry name" value="Quinoprotein_ADH-like_sf"/>
</dbReference>
<keyword evidence="2" id="KW-0812">Transmembrane</keyword>
<dbReference type="Pfam" id="PF02518">
    <property type="entry name" value="HATPase_c"/>
    <property type="match status" value="1"/>
</dbReference>
<dbReference type="SUPFAM" id="SSF47384">
    <property type="entry name" value="Homodimeric domain of signal transducing histidine kinase"/>
    <property type="match status" value="1"/>
</dbReference>
<organism evidence="5 6">
    <name type="scientific">Flaviaesturariibacter amylovorans</name>
    <dbReference type="NCBI Taxonomy" id="1084520"/>
    <lineage>
        <taxon>Bacteria</taxon>
        <taxon>Pseudomonadati</taxon>
        <taxon>Bacteroidota</taxon>
        <taxon>Chitinophagia</taxon>
        <taxon>Chitinophagales</taxon>
        <taxon>Chitinophagaceae</taxon>
        <taxon>Flaviaestuariibacter</taxon>
    </lineage>
</organism>
<evidence type="ECO:0000256" key="3">
    <source>
        <dbReference type="SAM" id="SignalP"/>
    </source>
</evidence>
<evidence type="ECO:0000259" key="4">
    <source>
        <dbReference type="PROSITE" id="PS50109"/>
    </source>
</evidence>
<comment type="caution">
    <text evidence="5">The sequence shown here is derived from an EMBL/GenBank/DDBJ whole genome shotgun (WGS) entry which is preliminary data.</text>
</comment>
<evidence type="ECO:0000256" key="1">
    <source>
        <dbReference type="ARBA" id="ARBA00022553"/>
    </source>
</evidence>
<dbReference type="InterPro" id="IPR036097">
    <property type="entry name" value="HisK_dim/P_sf"/>
</dbReference>
<dbReference type="InterPro" id="IPR011044">
    <property type="entry name" value="Quino_amine_DH_bsu"/>
</dbReference>
<keyword evidence="2" id="KW-1133">Transmembrane helix</keyword>
<dbReference type="EMBL" id="BAABGY010000008">
    <property type="protein sequence ID" value="GAA4335320.1"/>
    <property type="molecule type" value="Genomic_DNA"/>
</dbReference>
<dbReference type="SUPFAM" id="SSF50969">
    <property type="entry name" value="YVTN repeat-like/Quinoprotein amine dehydrogenase"/>
    <property type="match status" value="1"/>
</dbReference>
<proteinExistence type="predicted"/>
<keyword evidence="3" id="KW-0732">Signal</keyword>
<feature type="signal peptide" evidence="3">
    <location>
        <begin position="1"/>
        <end position="23"/>
    </location>
</feature>
<dbReference type="Gene3D" id="2.130.10.10">
    <property type="entry name" value="YVTN repeat-like/Quinoprotein amine dehydrogenase"/>
    <property type="match status" value="1"/>
</dbReference>
<dbReference type="InterPro" id="IPR005467">
    <property type="entry name" value="His_kinase_dom"/>
</dbReference>
<accession>A0ABP8H738</accession>
<keyword evidence="1" id="KW-0597">Phosphoprotein</keyword>
<name>A0ABP8H738_9BACT</name>
<evidence type="ECO:0000256" key="2">
    <source>
        <dbReference type="SAM" id="Phobius"/>
    </source>
</evidence>
<evidence type="ECO:0000313" key="6">
    <source>
        <dbReference type="Proteomes" id="UP001501725"/>
    </source>
</evidence>
<feature type="domain" description="Histidine kinase" evidence="4">
    <location>
        <begin position="755"/>
        <end position="969"/>
    </location>
</feature>
<sequence>MGRTTLLLFFLTVANLFASRLSAQQVIRDGISIRDYGTQEGLLNRDVTGLVFDKRGVGWLLNSTGLHLFDGKRFYEAAPLLGADSGLLTKPGNVLHYVSKEDALYVLTHWKGNLEVTRVPLADIFSGNTSAPARILFSAPGIIYGRPVFTDSSMLAIQGGRLLLLRFRNGRIVTVARSAWSGQHHVFAAPHAGVLVTGDPQHILYRADTTRPGFPLSRMDTLTDPQYNLLMIDSGRVRTAAGAYERPLVADRTIRLDKSVFEAIKDIHLTVSGMTRDAAGNYYFYGSLGVRRCVRFGNLFRTISLPYETRAITYRPDTDQGILATAEGMHRFHLNGVLAAARIDSASRNHYWAAAGVKDGRQLFFPLDTERPAVVFDASGSRFGYYPIDRRMQVFCAHGPLQDGSYLLGTNQGLMRARLTRNGIETQALDINLRSSINAICPTGDGRYLLATVDGLYLVHPDSPAAQLLLAGDVLCIESYPQGWMVGFRHRGARILNRQLQPVRSLTYSGGLPGNTVYSIVFDKVNELFFVGTSDGLVAYDPLAGILRNYTVADGLADNELNRGSTLQLAGDSLIIFGTIKGISAMDVRLPFNIRRTRTGPFVWGFEYQAQGKGAVFSLSRNEALYGQPLPHNTNWMRLKIVDLDFENHPYSVAYRLDEGEWHYQPADRELTIWRPEAGTHQIELRFLYARNGASEITRYHFEVKQVWYLTTPALVGLLVLVLSLSYLIAWLRIRVLKIKALAQINRNRQLLFSIIAHDLRSPLKSYQDLAETINYLMQKQDLQTLQEVSRQINDNGRKLDLVLNNLLNWSLLEQKGLTPHFEDVDVRAIVDGLLPLYATAAERKSIPIESMIDVPALLPADANLISLILRNLLDNAVKNSPAGCPVAVAVSFTDGQLQLLVRNAIRVENLAAITEVIGQLQRGEGDVGRGIGLNFIRQATRILNGTLRFRLIAGDTQLEARVLIPAKPENGI</sequence>
<dbReference type="InterPro" id="IPR003594">
    <property type="entry name" value="HATPase_dom"/>
</dbReference>
<dbReference type="PROSITE" id="PS50109">
    <property type="entry name" value="HIS_KIN"/>
    <property type="match status" value="1"/>
</dbReference>
<keyword evidence="6" id="KW-1185">Reference proteome</keyword>
<evidence type="ECO:0000313" key="5">
    <source>
        <dbReference type="EMBL" id="GAA4335320.1"/>
    </source>
</evidence>
<gene>
    <name evidence="5" type="ORF">GCM10023184_30010</name>
</gene>
<dbReference type="Proteomes" id="UP001501725">
    <property type="component" value="Unassembled WGS sequence"/>
</dbReference>
<protein>
    <recommendedName>
        <fullName evidence="4">Histidine kinase domain-containing protein</fullName>
    </recommendedName>
</protein>